<dbReference type="EMBL" id="DTHG01000055">
    <property type="protein sequence ID" value="HGW91752.1"/>
    <property type="molecule type" value="Genomic_DNA"/>
</dbReference>
<accession>A0A7C4UCL8</accession>
<evidence type="ECO:0000313" key="1">
    <source>
        <dbReference type="EMBL" id="HGW91752.1"/>
    </source>
</evidence>
<sequence>MFLIFLIGAGGFLVEPARIEIIGSDFTYNGELSVLNVSEKETLRIKGYTGDFYLNENGEIVYPDKPIQYSCSGWIYLNPSEFTLLPGEKKVVRFSVLIPEINIEHWGVIFFESISVPKVWTPIIVSPRVGVSVYIQPPNFQNIQADIKSMFIKNSFVHFILKNVGNVKIKPKIRYEFKEIGNEKKIIDSIPGGIIFPEYERIYKINRILKRGSYYISIEIDYGGSEILKGEKIFEIR</sequence>
<name>A0A7C4UCL8_UNCW3</name>
<reference evidence="1" key="1">
    <citation type="journal article" date="2020" name="mSystems">
        <title>Genome- and Community-Level Interaction Insights into Carbon Utilization and Element Cycling Functions of Hydrothermarchaeota in Hydrothermal Sediment.</title>
        <authorList>
            <person name="Zhou Z."/>
            <person name="Liu Y."/>
            <person name="Xu W."/>
            <person name="Pan J."/>
            <person name="Luo Z.H."/>
            <person name="Li M."/>
        </authorList>
    </citation>
    <scope>NUCLEOTIDE SEQUENCE [LARGE SCALE GENOMIC DNA]</scope>
    <source>
        <strain evidence="1">SpSt-780</strain>
    </source>
</reference>
<organism evidence="1">
    <name type="scientific">candidate division WOR-3 bacterium</name>
    <dbReference type="NCBI Taxonomy" id="2052148"/>
    <lineage>
        <taxon>Bacteria</taxon>
        <taxon>Bacteria division WOR-3</taxon>
    </lineage>
</organism>
<dbReference type="AlphaFoldDB" id="A0A7C4UCL8"/>
<proteinExistence type="predicted"/>
<comment type="caution">
    <text evidence="1">The sequence shown here is derived from an EMBL/GenBank/DDBJ whole genome shotgun (WGS) entry which is preliminary data.</text>
</comment>
<protein>
    <submittedName>
        <fullName evidence="1">Uncharacterized protein</fullName>
    </submittedName>
</protein>
<gene>
    <name evidence="1" type="ORF">ENV67_04330</name>
</gene>